<dbReference type="RefSeq" id="WP_146325327.1">
    <property type="nucleotide sequence ID" value="NZ_BAABLR010000066.1"/>
</dbReference>
<dbReference type="InterPro" id="IPR050229">
    <property type="entry name" value="GlpE_sulfurtransferase"/>
</dbReference>
<comment type="caution">
    <text evidence="2">The sequence shown here is derived from an EMBL/GenBank/DDBJ whole genome shotgun (WGS) entry which is preliminary data.</text>
</comment>
<evidence type="ECO:0000313" key="2">
    <source>
        <dbReference type="EMBL" id="TWT22865.1"/>
    </source>
</evidence>
<name>A0A5C5UBB8_9CORY</name>
<gene>
    <name evidence="2" type="ORF">FRX94_10635</name>
</gene>
<dbReference type="InterPro" id="IPR036873">
    <property type="entry name" value="Rhodanese-like_dom_sf"/>
</dbReference>
<dbReference type="SMART" id="SM00450">
    <property type="entry name" value="RHOD"/>
    <property type="match status" value="1"/>
</dbReference>
<dbReference type="Pfam" id="PF00581">
    <property type="entry name" value="Rhodanese"/>
    <property type="match status" value="1"/>
</dbReference>
<feature type="domain" description="Rhodanese" evidence="1">
    <location>
        <begin position="9"/>
        <end position="95"/>
    </location>
</feature>
<dbReference type="PANTHER" id="PTHR43031:SF17">
    <property type="entry name" value="SULFURTRANSFERASE YTWF-RELATED"/>
    <property type="match status" value="1"/>
</dbReference>
<evidence type="ECO:0000313" key="3">
    <source>
        <dbReference type="Proteomes" id="UP000320791"/>
    </source>
</evidence>
<dbReference type="CDD" id="cd00158">
    <property type="entry name" value="RHOD"/>
    <property type="match status" value="1"/>
</dbReference>
<dbReference type="Proteomes" id="UP000320791">
    <property type="component" value="Unassembled WGS sequence"/>
</dbReference>
<accession>A0A5C5UBB8</accession>
<dbReference type="AlphaFoldDB" id="A0A5C5UBB8"/>
<dbReference type="OrthoDB" id="9800872at2"/>
<sequence length="95" mass="9963">MRSVSVTEVPSGVQLIDVRETDEFSTGHAAGARNIPMSEFPGRVAEVDADQDIYVICQAGGRSAQVCEYLIARGLDPINVTGGTGAWIAAGLPTE</sequence>
<dbReference type="PANTHER" id="PTHR43031">
    <property type="entry name" value="FAD-DEPENDENT OXIDOREDUCTASE"/>
    <property type="match status" value="1"/>
</dbReference>
<organism evidence="2 3">
    <name type="scientific">Corynebacterium canis</name>
    <dbReference type="NCBI Taxonomy" id="679663"/>
    <lineage>
        <taxon>Bacteria</taxon>
        <taxon>Bacillati</taxon>
        <taxon>Actinomycetota</taxon>
        <taxon>Actinomycetes</taxon>
        <taxon>Mycobacteriales</taxon>
        <taxon>Corynebacteriaceae</taxon>
        <taxon>Corynebacterium</taxon>
    </lineage>
</organism>
<dbReference type="PROSITE" id="PS50206">
    <property type="entry name" value="RHODANESE_3"/>
    <property type="match status" value="1"/>
</dbReference>
<dbReference type="EMBL" id="VOHM01000026">
    <property type="protein sequence ID" value="TWT22865.1"/>
    <property type="molecule type" value="Genomic_DNA"/>
</dbReference>
<proteinExistence type="predicted"/>
<keyword evidence="3" id="KW-1185">Reference proteome</keyword>
<dbReference type="Gene3D" id="3.40.250.10">
    <property type="entry name" value="Rhodanese-like domain"/>
    <property type="match status" value="1"/>
</dbReference>
<dbReference type="InterPro" id="IPR001763">
    <property type="entry name" value="Rhodanese-like_dom"/>
</dbReference>
<protein>
    <submittedName>
        <fullName evidence="2">Rhodanese-like domain-containing protein</fullName>
    </submittedName>
</protein>
<evidence type="ECO:0000259" key="1">
    <source>
        <dbReference type="PROSITE" id="PS50206"/>
    </source>
</evidence>
<dbReference type="SUPFAM" id="SSF52821">
    <property type="entry name" value="Rhodanese/Cell cycle control phosphatase"/>
    <property type="match status" value="1"/>
</dbReference>
<reference evidence="2 3" key="1">
    <citation type="submission" date="2019-08" db="EMBL/GenBank/DDBJ databases">
        <authorList>
            <person name="Lei W."/>
        </authorList>
    </citation>
    <scope>NUCLEOTIDE SEQUENCE [LARGE SCALE GENOMIC DNA]</scope>
    <source>
        <strain evidence="2 3">CCUG 58627</strain>
    </source>
</reference>